<evidence type="ECO:0000313" key="2">
    <source>
        <dbReference type="Proteomes" id="UP000295511"/>
    </source>
</evidence>
<dbReference type="AlphaFoldDB" id="A0A4V2ZRY4"/>
<comment type="caution">
    <text evidence="1">The sequence shown here is derived from an EMBL/GenBank/DDBJ whole genome shotgun (WGS) entry which is preliminary data.</text>
</comment>
<dbReference type="OrthoDB" id="4943884at2"/>
<evidence type="ECO:0000313" key="1">
    <source>
        <dbReference type="EMBL" id="TDF91204.1"/>
    </source>
</evidence>
<name>A0A4V2ZRY4_9MICC</name>
<dbReference type="EMBL" id="SMRU01000032">
    <property type="protein sequence ID" value="TDF91204.1"/>
    <property type="molecule type" value="Genomic_DNA"/>
</dbReference>
<accession>A0A4V2ZRY4</accession>
<keyword evidence="2" id="KW-1185">Reference proteome</keyword>
<gene>
    <name evidence="1" type="ORF">E1809_21555</name>
</gene>
<sequence>MLPKDLIDPSQTRLLGKSDDYTYYGAPAGDKIYIVPVDSAGQGRSLGCALLKSFEAYGLKTESPDRTEAGWLVVPAGAKRALESVKGEGGWSQQAPNFLVRTNH</sequence>
<dbReference type="Proteomes" id="UP000295511">
    <property type="component" value="Unassembled WGS sequence"/>
</dbReference>
<reference evidence="1 2" key="1">
    <citation type="submission" date="2019-03" db="EMBL/GenBank/DDBJ databases">
        <title>Whole genome sequence of Arthrobacter sp JH1-1.</title>
        <authorList>
            <person name="Trinh H.N."/>
        </authorList>
    </citation>
    <scope>NUCLEOTIDE SEQUENCE [LARGE SCALE GENOMIC DNA]</scope>
    <source>
        <strain evidence="1 2">JH1-1</strain>
    </source>
</reference>
<proteinExistence type="predicted"/>
<organism evidence="1 2">
    <name type="scientific">Arthrobacter terricola</name>
    <dbReference type="NCBI Taxonomy" id="2547396"/>
    <lineage>
        <taxon>Bacteria</taxon>
        <taxon>Bacillati</taxon>
        <taxon>Actinomycetota</taxon>
        <taxon>Actinomycetes</taxon>
        <taxon>Micrococcales</taxon>
        <taxon>Micrococcaceae</taxon>
        <taxon>Arthrobacter</taxon>
    </lineage>
</organism>
<protein>
    <submittedName>
        <fullName evidence="1">Uncharacterized protein</fullName>
    </submittedName>
</protein>